<comment type="caution">
    <text evidence="2">The sequence shown here is derived from an EMBL/GenBank/DDBJ whole genome shotgun (WGS) entry which is preliminary data.</text>
</comment>
<gene>
    <name evidence="2" type="ORF">L596_011352</name>
</gene>
<keyword evidence="3" id="KW-1185">Reference proteome</keyword>
<proteinExistence type="predicted"/>
<dbReference type="AlphaFoldDB" id="A0A4U5NUK1"/>
<reference evidence="2 3" key="1">
    <citation type="journal article" date="2015" name="Genome Biol.">
        <title>Comparative genomics of Steinernema reveals deeply conserved gene regulatory networks.</title>
        <authorList>
            <person name="Dillman A.R."/>
            <person name="Macchietto M."/>
            <person name="Porter C.F."/>
            <person name="Rogers A."/>
            <person name="Williams B."/>
            <person name="Antoshechkin I."/>
            <person name="Lee M.M."/>
            <person name="Goodwin Z."/>
            <person name="Lu X."/>
            <person name="Lewis E.E."/>
            <person name="Goodrich-Blair H."/>
            <person name="Stock S.P."/>
            <person name="Adams B.J."/>
            <person name="Sternberg P.W."/>
            <person name="Mortazavi A."/>
        </authorList>
    </citation>
    <scope>NUCLEOTIDE SEQUENCE [LARGE SCALE GENOMIC DNA]</scope>
    <source>
        <strain evidence="2 3">ALL</strain>
    </source>
</reference>
<dbReference type="OrthoDB" id="16434at2759"/>
<dbReference type="Proteomes" id="UP000298663">
    <property type="component" value="Unassembled WGS sequence"/>
</dbReference>
<evidence type="ECO:0000313" key="3">
    <source>
        <dbReference type="Proteomes" id="UP000298663"/>
    </source>
</evidence>
<dbReference type="STRING" id="34508.A0A4U5NUK1"/>
<accession>A0A4U5NUK1</accession>
<evidence type="ECO:0000313" key="2">
    <source>
        <dbReference type="EMBL" id="TKR86841.1"/>
    </source>
</evidence>
<feature type="region of interest" description="Disordered" evidence="1">
    <location>
        <begin position="36"/>
        <end position="83"/>
    </location>
</feature>
<dbReference type="EMBL" id="AZBU02000003">
    <property type="protein sequence ID" value="TKR86841.1"/>
    <property type="molecule type" value="Genomic_DNA"/>
</dbReference>
<name>A0A4U5NUK1_STECR</name>
<reference evidence="2 3" key="2">
    <citation type="journal article" date="2019" name="G3 (Bethesda)">
        <title>Hybrid Assembly of the Genome of the Entomopathogenic Nematode Steinernema carpocapsae Identifies the X-Chromosome.</title>
        <authorList>
            <person name="Serra L."/>
            <person name="Macchietto M."/>
            <person name="Macias-Munoz A."/>
            <person name="McGill C.J."/>
            <person name="Rodriguez I.M."/>
            <person name="Rodriguez B."/>
            <person name="Murad R."/>
            <person name="Mortazavi A."/>
        </authorList>
    </citation>
    <scope>NUCLEOTIDE SEQUENCE [LARGE SCALE GENOMIC DNA]</scope>
    <source>
        <strain evidence="2 3">ALL</strain>
    </source>
</reference>
<feature type="compositionally biased region" description="Basic and acidic residues" evidence="1">
    <location>
        <begin position="37"/>
        <end position="61"/>
    </location>
</feature>
<sequence>MEPEVARPAFVLEDCEGTPRDGSLVAPRKNLRGIHLPRQESRPFRIRQRIESGRLEADQQTRRNTVHRSHKQDGGDHVPSSFPVPPLQVLLAKKYAQKSGEMWNKADERAPLKLSVDPEHELLAPFIKKGEPLKKGNSIYEEVDPQTYLSLYGAKLPTKIEAWNVGPAEFKPRFTPETLQQPKSA</sequence>
<evidence type="ECO:0000256" key="1">
    <source>
        <dbReference type="SAM" id="MobiDB-lite"/>
    </source>
</evidence>
<organism evidence="2 3">
    <name type="scientific">Steinernema carpocapsae</name>
    <name type="common">Entomopathogenic nematode</name>
    <dbReference type="NCBI Taxonomy" id="34508"/>
    <lineage>
        <taxon>Eukaryota</taxon>
        <taxon>Metazoa</taxon>
        <taxon>Ecdysozoa</taxon>
        <taxon>Nematoda</taxon>
        <taxon>Chromadorea</taxon>
        <taxon>Rhabditida</taxon>
        <taxon>Tylenchina</taxon>
        <taxon>Panagrolaimomorpha</taxon>
        <taxon>Strongyloidoidea</taxon>
        <taxon>Steinernematidae</taxon>
        <taxon>Steinernema</taxon>
    </lineage>
</organism>
<protein>
    <submittedName>
        <fullName evidence="2">Uncharacterized protein</fullName>
    </submittedName>
</protein>